<evidence type="ECO:0000256" key="7">
    <source>
        <dbReference type="ARBA" id="ARBA00023145"/>
    </source>
</evidence>
<comment type="similarity">
    <text evidence="10">Belongs to the peptidase S1 family. CLIP subfamily.</text>
</comment>
<evidence type="ECO:0000256" key="11">
    <source>
        <dbReference type="SAM" id="SignalP"/>
    </source>
</evidence>
<dbReference type="GO" id="GO:0004252">
    <property type="term" value="F:serine-type endopeptidase activity"/>
    <property type="evidence" value="ECO:0007669"/>
    <property type="project" value="InterPro"/>
</dbReference>
<dbReference type="OMA" id="DLRFVQY"/>
<evidence type="ECO:0000259" key="12">
    <source>
        <dbReference type="PROSITE" id="PS50240"/>
    </source>
</evidence>
<keyword evidence="4" id="KW-0378">Hydrolase</keyword>
<dbReference type="InterPro" id="IPR043504">
    <property type="entry name" value="Peptidase_S1_PA_chymotrypsin"/>
</dbReference>
<dbReference type="InterPro" id="IPR001314">
    <property type="entry name" value="Peptidase_S1A"/>
</dbReference>
<dbReference type="InterPro" id="IPR051487">
    <property type="entry name" value="Ser/Thr_Proteases_Immune/Dev"/>
</dbReference>
<keyword evidence="7" id="KW-0865">Zymogen</keyword>
<feature type="chain" id="PRO_5028169296" evidence="11">
    <location>
        <begin position="22"/>
        <end position="284"/>
    </location>
</feature>
<dbReference type="PRINTS" id="PR00722">
    <property type="entry name" value="CHYMOTRYPSIN"/>
</dbReference>
<keyword evidence="6" id="KW-0106">Calcium</keyword>
<keyword evidence="5" id="KW-0720">Serine protease</keyword>
<dbReference type="FunFam" id="2.40.10.10:FF:000078">
    <property type="entry name" value="Serine protease H137"/>
    <property type="match status" value="1"/>
</dbReference>
<evidence type="ECO:0000256" key="9">
    <source>
        <dbReference type="ARBA" id="ARBA00023180"/>
    </source>
</evidence>
<name>A0A6P4FPG1_DRORH</name>
<protein>
    <submittedName>
        <fullName evidence="13">Chymotrypsin-like protease CTRL-1</fullName>
    </submittedName>
</protein>
<dbReference type="SMART" id="SM00020">
    <property type="entry name" value="Tryp_SPc"/>
    <property type="match status" value="1"/>
</dbReference>
<dbReference type="InterPro" id="IPR001254">
    <property type="entry name" value="Trypsin_dom"/>
</dbReference>
<evidence type="ECO:0000256" key="5">
    <source>
        <dbReference type="ARBA" id="ARBA00022825"/>
    </source>
</evidence>
<organism evidence="13">
    <name type="scientific">Drosophila rhopaloa</name>
    <name type="common">Fruit fly</name>
    <dbReference type="NCBI Taxonomy" id="1041015"/>
    <lineage>
        <taxon>Eukaryota</taxon>
        <taxon>Metazoa</taxon>
        <taxon>Ecdysozoa</taxon>
        <taxon>Arthropoda</taxon>
        <taxon>Hexapoda</taxon>
        <taxon>Insecta</taxon>
        <taxon>Pterygota</taxon>
        <taxon>Neoptera</taxon>
        <taxon>Endopterygota</taxon>
        <taxon>Diptera</taxon>
        <taxon>Brachycera</taxon>
        <taxon>Muscomorpha</taxon>
        <taxon>Ephydroidea</taxon>
        <taxon>Drosophilidae</taxon>
        <taxon>Drosophila</taxon>
        <taxon>Sophophora</taxon>
    </lineage>
</organism>
<dbReference type="Gene3D" id="2.40.10.10">
    <property type="entry name" value="Trypsin-like serine proteases"/>
    <property type="match status" value="2"/>
</dbReference>
<evidence type="ECO:0000313" key="13">
    <source>
        <dbReference type="RefSeq" id="XP_016987141.1"/>
    </source>
</evidence>
<dbReference type="GO" id="GO:0046872">
    <property type="term" value="F:metal ion binding"/>
    <property type="evidence" value="ECO:0007669"/>
    <property type="project" value="UniProtKB-KW"/>
</dbReference>
<keyword evidence="8" id="KW-1015">Disulfide bond</keyword>
<evidence type="ECO:0000256" key="4">
    <source>
        <dbReference type="ARBA" id="ARBA00022801"/>
    </source>
</evidence>
<keyword evidence="3 11" id="KW-0732">Signal</keyword>
<dbReference type="PROSITE" id="PS50240">
    <property type="entry name" value="TRYPSIN_DOM"/>
    <property type="match status" value="1"/>
</dbReference>
<dbReference type="CDD" id="cd00190">
    <property type="entry name" value="Tryp_SPc"/>
    <property type="match status" value="1"/>
</dbReference>
<dbReference type="InterPro" id="IPR009003">
    <property type="entry name" value="Peptidase_S1_PA"/>
</dbReference>
<evidence type="ECO:0000256" key="1">
    <source>
        <dbReference type="ARBA" id="ARBA00022670"/>
    </source>
</evidence>
<dbReference type="AlphaFoldDB" id="A0A6P4FPG1"/>
<dbReference type="FunFam" id="2.40.10.10:FF:000028">
    <property type="entry name" value="Serine protease easter"/>
    <property type="match status" value="1"/>
</dbReference>
<evidence type="ECO:0000256" key="8">
    <source>
        <dbReference type="ARBA" id="ARBA00023157"/>
    </source>
</evidence>
<feature type="domain" description="Peptidase S1" evidence="12">
    <location>
        <begin position="41"/>
        <end position="276"/>
    </location>
</feature>
<evidence type="ECO:0000256" key="3">
    <source>
        <dbReference type="ARBA" id="ARBA00022729"/>
    </source>
</evidence>
<reference evidence="13" key="1">
    <citation type="submission" date="2025-08" db="UniProtKB">
        <authorList>
            <consortium name="RefSeq"/>
        </authorList>
    </citation>
    <scope>IDENTIFICATION</scope>
</reference>
<dbReference type="InterPro" id="IPR018114">
    <property type="entry name" value="TRYPSIN_HIS"/>
</dbReference>
<dbReference type="PANTHER" id="PTHR24256">
    <property type="entry name" value="TRYPTASE-RELATED"/>
    <property type="match status" value="1"/>
</dbReference>
<dbReference type="GO" id="GO:0006508">
    <property type="term" value="P:proteolysis"/>
    <property type="evidence" value="ECO:0007669"/>
    <property type="project" value="UniProtKB-KW"/>
</dbReference>
<evidence type="ECO:0000256" key="2">
    <source>
        <dbReference type="ARBA" id="ARBA00022723"/>
    </source>
</evidence>
<dbReference type="GO" id="GO:0051604">
    <property type="term" value="P:protein maturation"/>
    <property type="evidence" value="ECO:0007669"/>
    <property type="project" value="UniProtKB-ARBA"/>
</dbReference>
<proteinExistence type="inferred from homology"/>
<dbReference type="RefSeq" id="XP_016987141.1">
    <property type="nucleotide sequence ID" value="XM_017131652.1"/>
</dbReference>
<evidence type="ECO:0000256" key="6">
    <source>
        <dbReference type="ARBA" id="ARBA00022837"/>
    </source>
</evidence>
<sequence>MKYVTVIVIAFSLILCKTGFAILLEPNCGIRAEVPSYRTRIIGGRDTQIASHPWMAFLHYDSRIHCGGTLINRQFVLTAAHCLYGVPNLKVRLGGISLVTRGKSSCQLPAEDYMVDLGIMHKYFTRDIFLNDIAMLRLARFVEYNVHIRPICIVLDPARKLLLDNITSLTATGWGKNDNGDEATVLHETTIQVKNRSLCSELYHVPLGPNQICAGDSATNTCDGDSGGPLGGMVNYHGTFRFVQYGLTSFGDLECRAPSVYTDVITYRKWIELVVNKYGNESLF</sequence>
<gene>
    <name evidence="13" type="primary">LOC108050140</name>
</gene>
<evidence type="ECO:0000256" key="10">
    <source>
        <dbReference type="ARBA" id="ARBA00024195"/>
    </source>
</evidence>
<keyword evidence="2" id="KW-0479">Metal-binding</keyword>
<dbReference type="PROSITE" id="PS00134">
    <property type="entry name" value="TRYPSIN_HIS"/>
    <property type="match status" value="1"/>
</dbReference>
<keyword evidence="9" id="KW-0325">Glycoprotein</keyword>
<accession>A0A6P4FPG1</accession>
<dbReference type="OrthoDB" id="547031at2759"/>
<keyword evidence="1" id="KW-0645">Protease</keyword>
<dbReference type="SUPFAM" id="SSF50494">
    <property type="entry name" value="Trypsin-like serine proteases"/>
    <property type="match status" value="1"/>
</dbReference>
<dbReference type="Pfam" id="PF00089">
    <property type="entry name" value="Trypsin"/>
    <property type="match status" value="1"/>
</dbReference>
<feature type="signal peptide" evidence="11">
    <location>
        <begin position="1"/>
        <end position="21"/>
    </location>
</feature>